<evidence type="ECO:0000313" key="2">
    <source>
        <dbReference type="Proteomes" id="UP001221757"/>
    </source>
</evidence>
<dbReference type="Proteomes" id="UP001221757">
    <property type="component" value="Unassembled WGS sequence"/>
</dbReference>
<dbReference type="AlphaFoldDB" id="A0AAD7MDD0"/>
<dbReference type="EMBL" id="JARKIE010000001">
    <property type="protein sequence ID" value="KAJ7710960.1"/>
    <property type="molecule type" value="Genomic_DNA"/>
</dbReference>
<feature type="non-terminal residue" evidence="1">
    <location>
        <position position="61"/>
    </location>
</feature>
<name>A0AAD7MDD0_MYCRO</name>
<organism evidence="1 2">
    <name type="scientific">Mycena rosella</name>
    <name type="common">Pink bonnet</name>
    <name type="synonym">Agaricus rosellus</name>
    <dbReference type="NCBI Taxonomy" id="1033263"/>
    <lineage>
        <taxon>Eukaryota</taxon>
        <taxon>Fungi</taxon>
        <taxon>Dikarya</taxon>
        <taxon>Basidiomycota</taxon>
        <taxon>Agaricomycotina</taxon>
        <taxon>Agaricomycetes</taxon>
        <taxon>Agaricomycetidae</taxon>
        <taxon>Agaricales</taxon>
        <taxon>Marasmiineae</taxon>
        <taxon>Mycenaceae</taxon>
        <taxon>Mycena</taxon>
    </lineage>
</organism>
<gene>
    <name evidence="1" type="ORF">B0H17DRAFT_1027925</name>
</gene>
<accession>A0AAD7MDD0</accession>
<comment type="caution">
    <text evidence="1">The sequence shown here is derived from an EMBL/GenBank/DDBJ whole genome shotgun (WGS) entry which is preliminary data.</text>
</comment>
<sequence>WDFAVHDMDYRDDLRAASGIGRKRRKVLFHFLCLCCSPGAVVPYQGLDRRGQPGVRRWRPA</sequence>
<reference evidence="1" key="1">
    <citation type="submission" date="2023-03" db="EMBL/GenBank/DDBJ databases">
        <title>Massive genome expansion in bonnet fungi (Mycena s.s.) driven by repeated elements and novel gene families across ecological guilds.</title>
        <authorList>
            <consortium name="Lawrence Berkeley National Laboratory"/>
            <person name="Harder C.B."/>
            <person name="Miyauchi S."/>
            <person name="Viragh M."/>
            <person name="Kuo A."/>
            <person name="Thoen E."/>
            <person name="Andreopoulos B."/>
            <person name="Lu D."/>
            <person name="Skrede I."/>
            <person name="Drula E."/>
            <person name="Henrissat B."/>
            <person name="Morin E."/>
            <person name="Kohler A."/>
            <person name="Barry K."/>
            <person name="LaButti K."/>
            <person name="Morin E."/>
            <person name="Salamov A."/>
            <person name="Lipzen A."/>
            <person name="Mereny Z."/>
            <person name="Hegedus B."/>
            <person name="Baldrian P."/>
            <person name="Stursova M."/>
            <person name="Weitz H."/>
            <person name="Taylor A."/>
            <person name="Grigoriev I.V."/>
            <person name="Nagy L.G."/>
            <person name="Martin F."/>
            <person name="Kauserud H."/>
        </authorList>
    </citation>
    <scope>NUCLEOTIDE SEQUENCE</scope>
    <source>
        <strain evidence="1">CBHHK067</strain>
    </source>
</reference>
<protein>
    <submittedName>
        <fullName evidence="1">Uncharacterized protein</fullName>
    </submittedName>
</protein>
<evidence type="ECO:0000313" key="1">
    <source>
        <dbReference type="EMBL" id="KAJ7710960.1"/>
    </source>
</evidence>
<keyword evidence="2" id="KW-1185">Reference proteome</keyword>
<proteinExistence type="predicted"/>